<feature type="compositionally biased region" description="Low complexity" evidence="6">
    <location>
        <begin position="640"/>
        <end position="696"/>
    </location>
</feature>
<dbReference type="eggNOG" id="COG0515">
    <property type="taxonomic scope" value="Bacteria"/>
</dbReference>
<evidence type="ECO:0000259" key="8">
    <source>
        <dbReference type="PROSITE" id="PS50011"/>
    </source>
</evidence>
<evidence type="ECO:0000313" key="9">
    <source>
        <dbReference type="EMBL" id="EYF00352.1"/>
    </source>
</evidence>
<keyword evidence="3 9" id="KW-0418">Kinase</keyword>
<evidence type="ECO:0000256" key="2">
    <source>
        <dbReference type="ARBA" id="ARBA00022741"/>
    </source>
</evidence>
<sequence>MLNPSFASRLASGSLVAKRYRLTRQIGEGAMGAVWAAVDEVTTREVALKLLLRPDPEHRHRLLREARACGSLKHKNIIDVFDIMETETGEPFLVMQLLSGETVAEVLARKRRLDPTEAAAIGRDVSRALSAAHALQIIHRDLKPANIFLHHEPDIEGYVVKVLDFGIAKNLGVSDGLHTVAGGAVGSPFYMSPEQVRGDPTIDFRADIWALGVVLFEMITGVRPFQGETPEVFAKILTGEIPSVTRYVRRIDDRLAQLISRCLSRERDHRYASAAEVSAALEPLLQAAPAGPPFAPTVPALQGIPAPQPSSPALMTPHQPLTSGPQMPAVATPLPGLSPPGLSPPGLSPRPSPVATPPPGLGIPQARASSPGLLYSEPEDEDEAPTTFYKADEYQPDNAHGSSPALPQGGPSTVRWGETPQQPAGPSLDATAALETPFPEAPAWARGGTVKMSTEDMGRYRLPQASASVITSAPPAPPPPPGMMSSQGSIGPGGYIPPTYGAPYGGPQGGPMGSPLGQFGDEPNAQPHHPQGQPGGTPSSSVSPLMASGISPLVRDEGSTFTPLKLSKSMIALLVGLILALGIIGISLIIVLNDPSDDPASGTPEAGSALPETPLPGTTAAVPPGPPPEPPPEPPPPTPSAAQDTPPTPTGAAPKEAAPAVPVQTAKPQPTTQAATPRPTATATTTRTPTTTTTKKNCSKLKLLERQRCERGG</sequence>
<dbReference type="PROSITE" id="PS50011">
    <property type="entry name" value="PROTEIN_KINASE_DOM"/>
    <property type="match status" value="1"/>
</dbReference>
<dbReference type="SUPFAM" id="SSF56112">
    <property type="entry name" value="Protein kinase-like (PK-like)"/>
    <property type="match status" value="1"/>
</dbReference>
<dbReference type="InterPro" id="IPR017441">
    <property type="entry name" value="Protein_kinase_ATP_BS"/>
</dbReference>
<evidence type="ECO:0000256" key="7">
    <source>
        <dbReference type="SAM" id="Phobius"/>
    </source>
</evidence>
<comment type="caution">
    <text evidence="9">The sequence shown here is derived from an EMBL/GenBank/DDBJ whole genome shotgun (WGS) entry which is preliminary data.</text>
</comment>
<dbReference type="PROSITE" id="PS00108">
    <property type="entry name" value="PROTEIN_KINASE_ST"/>
    <property type="match status" value="1"/>
</dbReference>
<feature type="region of interest" description="Disordered" evidence="6">
    <location>
        <begin position="502"/>
        <end position="547"/>
    </location>
</feature>
<dbReference type="OrthoDB" id="5515228at2"/>
<dbReference type="InterPro" id="IPR000719">
    <property type="entry name" value="Prot_kinase_dom"/>
</dbReference>
<dbReference type="EMBL" id="ASRX01000115">
    <property type="protein sequence ID" value="EYF00352.1"/>
    <property type="molecule type" value="Genomic_DNA"/>
</dbReference>
<dbReference type="InterPro" id="IPR008271">
    <property type="entry name" value="Ser/Thr_kinase_AS"/>
</dbReference>
<feature type="compositionally biased region" description="Pro residues" evidence="6">
    <location>
        <begin position="623"/>
        <end position="639"/>
    </location>
</feature>
<dbReference type="SMART" id="SM00220">
    <property type="entry name" value="S_TKc"/>
    <property type="match status" value="1"/>
</dbReference>
<gene>
    <name evidence="9" type="ORF">CAP_0924</name>
</gene>
<keyword evidence="4 5" id="KW-0067">ATP-binding</keyword>
<keyword evidence="9" id="KW-0723">Serine/threonine-protein kinase</keyword>
<feature type="transmembrane region" description="Helical" evidence="7">
    <location>
        <begin position="570"/>
        <end position="592"/>
    </location>
</feature>
<dbReference type="PANTHER" id="PTHR43289:SF6">
    <property type="entry name" value="SERINE_THREONINE-PROTEIN KINASE NEKL-3"/>
    <property type="match status" value="1"/>
</dbReference>
<dbReference type="STRING" id="1192034.CAP_0924"/>
<keyword evidence="7" id="KW-1133">Transmembrane helix</keyword>
<evidence type="ECO:0000256" key="4">
    <source>
        <dbReference type="ARBA" id="ARBA00022840"/>
    </source>
</evidence>
<evidence type="ECO:0000256" key="1">
    <source>
        <dbReference type="ARBA" id="ARBA00022679"/>
    </source>
</evidence>
<feature type="region of interest" description="Disordered" evidence="6">
    <location>
        <begin position="597"/>
        <end position="699"/>
    </location>
</feature>
<evidence type="ECO:0000313" key="10">
    <source>
        <dbReference type="Proteomes" id="UP000019678"/>
    </source>
</evidence>
<keyword evidence="7" id="KW-0812">Transmembrane</keyword>
<dbReference type="RefSeq" id="WP_052376859.1">
    <property type="nucleotide sequence ID" value="NZ_ASRX01000115.1"/>
</dbReference>
<dbReference type="PANTHER" id="PTHR43289">
    <property type="entry name" value="MITOGEN-ACTIVATED PROTEIN KINASE KINASE KINASE 20-RELATED"/>
    <property type="match status" value="1"/>
</dbReference>
<feature type="region of interest" description="Disordered" evidence="6">
    <location>
        <begin position="296"/>
        <end position="429"/>
    </location>
</feature>
<feature type="binding site" evidence="5">
    <location>
        <position position="49"/>
    </location>
    <ligand>
        <name>ATP</name>
        <dbReference type="ChEBI" id="CHEBI:30616"/>
    </ligand>
</feature>
<dbReference type="PROSITE" id="PS00107">
    <property type="entry name" value="PROTEIN_KINASE_ATP"/>
    <property type="match status" value="1"/>
</dbReference>
<dbReference type="GO" id="GO:0004674">
    <property type="term" value="F:protein serine/threonine kinase activity"/>
    <property type="evidence" value="ECO:0007669"/>
    <property type="project" value="UniProtKB-KW"/>
</dbReference>
<feature type="compositionally biased region" description="Gly residues" evidence="6">
    <location>
        <begin position="503"/>
        <end position="512"/>
    </location>
</feature>
<reference evidence="9 10" key="1">
    <citation type="submission" date="2013-05" db="EMBL/GenBank/DDBJ databases">
        <title>Genome assembly of Chondromyces apiculatus DSM 436.</title>
        <authorList>
            <person name="Sharma G."/>
            <person name="Khatri I."/>
            <person name="Kaur C."/>
            <person name="Mayilraj S."/>
            <person name="Subramanian S."/>
        </authorList>
    </citation>
    <scope>NUCLEOTIDE SEQUENCE [LARGE SCALE GENOMIC DNA]</scope>
    <source>
        <strain evidence="9 10">DSM 436</strain>
    </source>
</reference>
<dbReference type="Pfam" id="PF00069">
    <property type="entry name" value="Pkinase"/>
    <property type="match status" value="1"/>
</dbReference>
<accession>A0A017SU89</accession>
<evidence type="ECO:0000256" key="5">
    <source>
        <dbReference type="PROSITE-ProRule" id="PRU10141"/>
    </source>
</evidence>
<feature type="compositionally biased region" description="Pro residues" evidence="6">
    <location>
        <begin position="336"/>
        <end position="361"/>
    </location>
</feature>
<name>A0A017SU89_9BACT</name>
<dbReference type="CDD" id="cd14014">
    <property type="entry name" value="STKc_PknB_like"/>
    <property type="match status" value="1"/>
</dbReference>
<protein>
    <submittedName>
        <fullName evidence="9">Serine/threonine protein kinase</fullName>
    </submittedName>
</protein>
<feature type="domain" description="Protein kinase" evidence="8">
    <location>
        <begin position="20"/>
        <end position="285"/>
    </location>
</feature>
<organism evidence="9 10">
    <name type="scientific">Chondromyces apiculatus DSM 436</name>
    <dbReference type="NCBI Taxonomy" id="1192034"/>
    <lineage>
        <taxon>Bacteria</taxon>
        <taxon>Pseudomonadati</taxon>
        <taxon>Myxococcota</taxon>
        <taxon>Polyangia</taxon>
        <taxon>Polyangiales</taxon>
        <taxon>Polyangiaceae</taxon>
        <taxon>Chondromyces</taxon>
    </lineage>
</organism>
<dbReference type="Proteomes" id="UP000019678">
    <property type="component" value="Unassembled WGS sequence"/>
</dbReference>
<dbReference type="Gene3D" id="3.30.200.20">
    <property type="entry name" value="Phosphorylase Kinase, domain 1"/>
    <property type="match status" value="1"/>
</dbReference>
<proteinExistence type="predicted"/>
<dbReference type="Gene3D" id="1.10.510.10">
    <property type="entry name" value="Transferase(Phosphotransferase) domain 1"/>
    <property type="match status" value="1"/>
</dbReference>
<keyword evidence="1" id="KW-0808">Transferase</keyword>
<dbReference type="InterPro" id="IPR011009">
    <property type="entry name" value="Kinase-like_dom_sf"/>
</dbReference>
<dbReference type="AlphaFoldDB" id="A0A017SU89"/>
<keyword evidence="10" id="KW-1185">Reference proteome</keyword>
<evidence type="ECO:0000256" key="3">
    <source>
        <dbReference type="ARBA" id="ARBA00022777"/>
    </source>
</evidence>
<keyword evidence="2 5" id="KW-0547">Nucleotide-binding</keyword>
<keyword evidence="7" id="KW-0472">Membrane</keyword>
<evidence type="ECO:0000256" key="6">
    <source>
        <dbReference type="SAM" id="MobiDB-lite"/>
    </source>
</evidence>
<dbReference type="GO" id="GO:0005524">
    <property type="term" value="F:ATP binding"/>
    <property type="evidence" value="ECO:0007669"/>
    <property type="project" value="UniProtKB-UniRule"/>
</dbReference>